<dbReference type="Gene3D" id="4.10.60.10">
    <property type="entry name" value="Zinc finger, CCHC-type"/>
    <property type="match status" value="1"/>
</dbReference>
<proteinExistence type="predicted"/>
<dbReference type="InterPro" id="IPR021109">
    <property type="entry name" value="Peptidase_aspartic_dom_sf"/>
</dbReference>
<evidence type="ECO:0000313" key="4">
    <source>
        <dbReference type="Proteomes" id="UP001549920"/>
    </source>
</evidence>
<evidence type="ECO:0000313" key="3">
    <source>
        <dbReference type="EMBL" id="KAL0859491.1"/>
    </source>
</evidence>
<comment type="caution">
    <text evidence="3">The sequence shown here is derived from an EMBL/GenBank/DDBJ whole genome shotgun (WGS) entry which is preliminary data.</text>
</comment>
<feature type="compositionally biased region" description="Low complexity" evidence="1">
    <location>
        <begin position="256"/>
        <end position="270"/>
    </location>
</feature>
<keyword evidence="4" id="KW-1185">Reference proteome</keyword>
<dbReference type="Gene3D" id="2.40.70.10">
    <property type="entry name" value="Acid Proteases"/>
    <property type="match status" value="1"/>
</dbReference>
<dbReference type="Pfam" id="PF03732">
    <property type="entry name" value="Retrotrans_gag"/>
    <property type="match status" value="1"/>
</dbReference>
<dbReference type="SMART" id="SM00343">
    <property type="entry name" value="ZnF_C2HC"/>
    <property type="match status" value="1"/>
</dbReference>
<protein>
    <recommendedName>
        <fullName evidence="2">CCHC-type domain-containing protein</fullName>
    </recommendedName>
</protein>
<dbReference type="InterPro" id="IPR036875">
    <property type="entry name" value="Znf_CCHC_sf"/>
</dbReference>
<gene>
    <name evidence="3" type="ORF">ABMA27_010649</name>
</gene>
<reference evidence="3 4" key="1">
    <citation type="submission" date="2024-06" db="EMBL/GenBank/DDBJ databases">
        <title>A chromosome-level genome assembly of beet webworm, Loxostege sticticalis.</title>
        <authorList>
            <person name="Zhang Y."/>
        </authorList>
    </citation>
    <scope>NUCLEOTIDE SEQUENCE [LARGE SCALE GENOMIC DNA]</scope>
    <source>
        <strain evidence="3">AQ026</strain>
        <tissue evidence="3">Whole body</tissue>
    </source>
</reference>
<dbReference type="Proteomes" id="UP001549920">
    <property type="component" value="Unassembled WGS sequence"/>
</dbReference>
<organism evidence="3 4">
    <name type="scientific">Loxostege sticticalis</name>
    <name type="common">Beet webworm moth</name>
    <dbReference type="NCBI Taxonomy" id="481309"/>
    <lineage>
        <taxon>Eukaryota</taxon>
        <taxon>Metazoa</taxon>
        <taxon>Ecdysozoa</taxon>
        <taxon>Arthropoda</taxon>
        <taxon>Hexapoda</taxon>
        <taxon>Insecta</taxon>
        <taxon>Pterygota</taxon>
        <taxon>Neoptera</taxon>
        <taxon>Endopterygota</taxon>
        <taxon>Lepidoptera</taxon>
        <taxon>Glossata</taxon>
        <taxon>Ditrysia</taxon>
        <taxon>Pyraloidea</taxon>
        <taxon>Crambidae</taxon>
        <taxon>Pyraustinae</taxon>
        <taxon>Loxostege</taxon>
    </lineage>
</organism>
<dbReference type="SUPFAM" id="SSF57756">
    <property type="entry name" value="Retrovirus zinc finger-like domains"/>
    <property type="match status" value="1"/>
</dbReference>
<dbReference type="InterPro" id="IPR005162">
    <property type="entry name" value="Retrotrans_gag_dom"/>
</dbReference>
<sequence>MSTSNQVDTKIAETVPLQTLLQLIPDFDTSQATQVYRYIRSCDSAFKLSSIPQQEILLIYVLNKITGPYSSDVHAKQHKNWCELKQFLIQKFSQTKTLAHLHIELQSMFQRNTETVTEYLHRVDLCRNKILEKLTAEVLDDSLSGRKITTEETALSVFVNGLNSDIGTMLRTKEFTNLSDAGNFAMQEDKIRKMNSARQGLNSINKQTTFIANRPTLNRTPLTQPQKTCNYCKKPGHVISECRKRAFNNSLRTPHNHNTTPQTTLPTPSHHNTRHIQRNVNHLNSQAAMETGIYMETASADFLDAQTPTSTPISNSNSTIRTHGTSNISLDRFPSHKFHVADINIAADGILGNDFMSKFNVNIYVQSKSMRVRDTSYKLFFLGEEPKNVTNKQFIPKRSETVDKLIRREHLNREECESLDKIISNYNDIFYTEDDSIHSDSIDYLQINFEHYNSQDQSIDTSDFLPAKERARTKLRVNVRGAIARHYRRSSVFPFPPTLISTTSKEAGFAILFTLKRNYYFAVSLLYISLLIELCCI</sequence>
<dbReference type="InterPro" id="IPR001878">
    <property type="entry name" value="Znf_CCHC"/>
</dbReference>
<accession>A0ABR3H3W3</accession>
<evidence type="ECO:0000256" key="1">
    <source>
        <dbReference type="SAM" id="MobiDB-lite"/>
    </source>
</evidence>
<feature type="domain" description="CCHC-type" evidence="2">
    <location>
        <begin position="228"/>
        <end position="244"/>
    </location>
</feature>
<dbReference type="EMBL" id="JBEUOH010000027">
    <property type="protein sequence ID" value="KAL0859491.1"/>
    <property type="molecule type" value="Genomic_DNA"/>
</dbReference>
<name>A0ABR3H3W3_LOXSC</name>
<feature type="region of interest" description="Disordered" evidence="1">
    <location>
        <begin position="250"/>
        <end position="272"/>
    </location>
</feature>
<evidence type="ECO:0000259" key="2">
    <source>
        <dbReference type="SMART" id="SM00343"/>
    </source>
</evidence>